<proteinExistence type="predicted"/>
<evidence type="ECO:0000313" key="3">
    <source>
        <dbReference type="Proteomes" id="UP001497472"/>
    </source>
</evidence>
<sequence length="89" mass="9592">MGGEGRSMQCGEWRWIHLWAVARAWRAAVGASVGARESQGAHGQRQHPPPPESAAIMPAPRGRTPRAARSPPPRSDLLAPYVARSPSHP</sequence>
<reference evidence="2 3" key="1">
    <citation type="submission" date="2023-11" db="EMBL/GenBank/DDBJ databases">
        <authorList>
            <person name="Okamura Y."/>
        </authorList>
    </citation>
    <scope>NUCLEOTIDE SEQUENCE [LARGE SCALE GENOMIC DNA]</scope>
</reference>
<dbReference type="Proteomes" id="UP001497472">
    <property type="component" value="Unassembled WGS sequence"/>
</dbReference>
<dbReference type="EMBL" id="CAVLEF010000001">
    <property type="protein sequence ID" value="CAK1539960.1"/>
    <property type="molecule type" value="Genomic_DNA"/>
</dbReference>
<name>A0AAV1IV40_9NEOP</name>
<protein>
    <submittedName>
        <fullName evidence="2">Uncharacterized protein</fullName>
    </submittedName>
</protein>
<evidence type="ECO:0000256" key="1">
    <source>
        <dbReference type="SAM" id="MobiDB-lite"/>
    </source>
</evidence>
<organism evidence="2 3">
    <name type="scientific">Leptosia nina</name>
    <dbReference type="NCBI Taxonomy" id="320188"/>
    <lineage>
        <taxon>Eukaryota</taxon>
        <taxon>Metazoa</taxon>
        <taxon>Ecdysozoa</taxon>
        <taxon>Arthropoda</taxon>
        <taxon>Hexapoda</taxon>
        <taxon>Insecta</taxon>
        <taxon>Pterygota</taxon>
        <taxon>Neoptera</taxon>
        <taxon>Endopterygota</taxon>
        <taxon>Lepidoptera</taxon>
        <taxon>Glossata</taxon>
        <taxon>Ditrysia</taxon>
        <taxon>Papilionoidea</taxon>
        <taxon>Pieridae</taxon>
        <taxon>Pierinae</taxon>
        <taxon>Leptosia</taxon>
    </lineage>
</organism>
<evidence type="ECO:0000313" key="2">
    <source>
        <dbReference type="EMBL" id="CAK1539960.1"/>
    </source>
</evidence>
<accession>A0AAV1IV40</accession>
<comment type="caution">
    <text evidence="2">The sequence shown here is derived from an EMBL/GenBank/DDBJ whole genome shotgun (WGS) entry which is preliminary data.</text>
</comment>
<gene>
    <name evidence="2" type="ORF">LNINA_LOCUS55</name>
</gene>
<dbReference type="AlphaFoldDB" id="A0AAV1IV40"/>
<keyword evidence="3" id="KW-1185">Reference proteome</keyword>
<feature type="compositionally biased region" description="Low complexity" evidence="1">
    <location>
        <begin position="58"/>
        <end position="69"/>
    </location>
</feature>
<feature type="region of interest" description="Disordered" evidence="1">
    <location>
        <begin position="29"/>
        <end position="89"/>
    </location>
</feature>